<dbReference type="InterPro" id="IPR043128">
    <property type="entry name" value="Rev_trsase/Diguanyl_cyclase"/>
</dbReference>
<sequence length="593" mass="67640">MLHSKFLDRIDSPVWVLDKEFKYVYVNKKYYELYKLQNPNIIGKTIYEILPEYLTSEYTENINKVILLKKQMKFNKVIDENYYECKIFIMFNEDDEDEIQYIAGYVVDVSEIIEKRNEVIKQRNILQTVIDTLPDVIFFKGVDGRYEVANTNCSKYYVDLGIESIIGKKDSEINPDPILVKAFEEDDYNVINRGVTLHSQPTMKQIDGSYSVRHVTKAPLIGEDGSVKGVVGISRDITENKRLEEKLKYISYTDILTGVYNRSSFEEKIQGYGNAEKMPVAILMGDVNGLKLINDTFGHLEGDKLLRSIANVLKKVCGDYADVFRWGGDEFVIAIPNAAEDICDNVINQIKEECKNYQNKYIELSISMGGAIYKDSKTDIYDTLKVAEEMVYKHKLLEQKSIVSSSVKSLLEMLETKTSETQEHTQRMVSLALELGELMQLSISDLDELVIAARLHDIGKIGISEELLTKPQRLTGDEFEIMKTHSEKGYRIVMASNGLESVAKAVLAHHEKWSGKGYPLGLKGEEIPLLARIISIVDSYDAMTSVRPYQKPKTIEEALNEIERCKGTQFDAKIADVFIKMIRAKFTPQNIVK</sequence>
<dbReference type="Pfam" id="PF08448">
    <property type="entry name" value="PAS_4"/>
    <property type="match status" value="2"/>
</dbReference>
<dbReference type="Gene3D" id="3.30.450.20">
    <property type="entry name" value="PAS domain"/>
    <property type="match status" value="2"/>
</dbReference>
<dbReference type="InterPro" id="IPR013656">
    <property type="entry name" value="PAS_4"/>
</dbReference>
<dbReference type="InterPro" id="IPR003607">
    <property type="entry name" value="HD/PDEase_dom"/>
</dbReference>
<proteinExistence type="predicted"/>
<dbReference type="EMBL" id="FQXP01000004">
    <property type="protein sequence ID" value="SHH70170.1"/>
    <property type="molecule type" value="Genomic_DNA"/>
</dbReference>
<dbReference type="Proteomes" id="UP000184526">
    <property type="component" value="Unassembled WGS sequence"/>
</dbReference>
<keyword evidence="6" id="KW-1185">Reference proteome</keyword>
<organism evidence="5 6">
    <name type="scientific">Clostridium collagenovorans DSM 3089</name>
    <dbReference type="NCBI Taxonomy" id="1121306"/>
    <lineage>
        <taxon>Bacteria</taxon>
        <taxon>Bacillati</taxon>
        <taxon>Bacillota</taxon>
        <taxon>Clostridia</taxon>
        <taxon>Eubacteriales</taxon>
        <taxon>Clostridiaceae</taxon>
        <taxon>Clostridium</taxon>
    </lineage>
</organism>
<evidence type="ECO:0000313" key="5">
    <source>
        <dbReference type="EMBL" id="SHH70170.1"/>
    </source>
</evidence>
<dbReference type="Pfam" id="PF13487">
    <property type="entry name" value="HD_5"/>
    <property type="match status" value="1"/>
</dbReference>
<evidence type="ECO:0000259" key="3">
    <source>
        <dbReference type="PROSITE" id="PS50887"/>
    </source>
</evidence>
<dbReference type="Pfam" id="PF00990">
    <property type="entry name" value="GGDEF"/>
    <property type="match status" value="1"/>
</dbReference>
<feature type="domain" description="PAC" evidence="2">
    <location>
        <begin position="197"/>
        <end position="249"/>
    </location>
</feature>
<dbReference type="PROSITE" id="PS50113">
    <property type="entry name" value="PAC"/>
    <property type="match status" value="1"/>
</dbReference>
<dbReference type="PANTHER" id="PTHR43155:SF2">
    <property type="entry name" value="CYCLIC DI-GMP PHOSPHODIESTERASE PA4108"/>
    <property type="match status" value="1"/>
</dbReference>
<dbReference type="InterPro" id="IPR037522">
    <property type="entry name" value="HD_GYP_dom"/>
</dbReference>
<dbReference type="SMART" id="SM00267">
    <property type="entry name" value="GGDEF"/>
    <property type="match status" value="1"/>
</dbReference>
<dbReference type="STRING" id="1121306.SAMN02745196_01103"/>
<feature type="domain" description="PAS" evidence="1">
    <location>
        <begin position="1"/>
        <end position="75"/>
    </location>
</feature>
<evidence type="ECO:0000259" key="1">
    <source>
        <dbReference type="PROSITE" id="PS50112"/>
    </source>
</evidence>
<feature type="domain" description="HD-GYP" evidence="4">
    <location>
        <begin position="399"/>
        <end position="593"/>
    </location>
</feature>
<gene>
    <name evidence="5" type="ORF">SAMN02745196_01103</name>
</gene>
<dbReference type="SUPFAM" id="SSF55073">
    <property type="entry name" value="Nucleotide cyclase"/>
    <property type="match status" value="1"/>
</dbReference>
<dbReference type="PANTHER" id="PTHR43155">
    <property type="entry name" value="CYCLIC DI-GMP PHOSPHODIESTERASE PA4108-RELATED"/>
    <property type="match status" value="1"/>
</dbReference>
<dbReference type="PROSITE" id="PS51832">
    <property type="entry name" value="HD_GYP"/>
    <property type="match status" value="1"/>
</dbReference>
<evidence type="ECO:0000313" key="6">
    <source>
        <dbReference type="Proteomes" id="UP000184526"/>
    </source>
</evidence>
<dbReference type="NCBIfam" id="TIGR00254">
    <property type="entry name" value="GGDEF"/>
    <property type="match status" value="1"/>
</dbReference>
<dbReference type="SUPFAM" id="SSF55785">
    <property type="entry name" value="PYP-like sensor domain (PAS domain)"/>
    <property type="match status" value="2"/>
</dbReference>
<dbReference type="SUPFAM" id="SSF109604">
    <property type="entry name" value="HD-domain/PDEase-like"/>
    <property type="match status" value="1"/>
</dbReference>
<dbReference type="Gene3D" id="3.30.70.270">
    <property type="match status" value="1"/>
</dbReference>
<protein>
    <submittedName>
        <fullName evidence="5">PAS domain S-box-containing protein/diguanylate cyclase (GGDEF) domain-containing protein</fullName>
    </submittedName>
</protein>
<reference evidence="5 6" key="1">
    <citation type="submission" date="2016-11" db="EMBL/GenBank/DDBJ databases">
        <authorList>
            <person name="Jaros S."/>
            <person name="Januszkiewicz K."/>
            <person name="Wedrychowicz H."/>
        </authorList>
    </citation>
    <scope>NUCLEOTIDE SEQUENCE [LARGE SCALE GENOMIC DNA]</scope>
    <source>
        <strain evidence="5 6">DSM 3089</strain>
    </source>
</reference>
<dbReference type="SMART" id="SM00091">
    <property type="entry name" value="PAS"/>
    <property type="match status" value="2"/>
</dbReference>
<dbReference type="InterPro" id="IPR035965">
    <property type="entry name" value="PAS-like_dom_sf"/>
</dbReference>
<dbReference type="SMART" id="SM00471">
    <property type="entry name" value="HDc"/>
    <property type="match status" value="1"/>
</dbReference>
<dbReference type="InterPro" id="IPR000700">
    <property type="entry name" value="PAS-assoc_C"/>
</dbReference>
<feature type="domain" description="GGDEF" evidence="3">
    <location>
        <begin position="278"/>
        <end position="407"/>
    </location>
</feature>
<name>A0A1M5V4S1_9CLOT</name>
<dbReference type="InterPro" id="IPR000160">
    <property type="entry name" value="GGDEF_dom"/>
</dbReference>
<dbReference type="Gene3D" id="1.10.3210.10">
    <property type="entry name" value="Hypothetical protein af1432"/>
    <property type="match status" value="1"/>
</dbReference>
<evidence type="ECO:0000259" key="4">
    <source>
        <dbReference type="PROSITE" id="PS51832"/>
    </source>
</evidence>
<dbReference type="InterPro" id="IPR029787">
    <property type="entry name" value="Nucleotide_cyclase"/>
</dbReference>
<dbReference type="OrthoDB" id="9804747at2"/>
<accession>A0A1M5V4S1</accession>
<evidence type="ECO:0000259" key="2">
    <source>
        <dbReference type="PROSITE" id="PS50113"/>
    </source>
</evidence>
<dbReference type="InterPro" id="IPR000014">
    <property type="entry name" value="PAS"/>
</dbReference>
<dbReference type="CDD" id="cd01949">
    <property type="entry name" value="GGDEF"/>
    <property type="match status" value="1"/>
</dbReference>
<dbReference type="PROSITE" id="PS50112">
    <property type="entry name" value="PAS"/>
    <property type="match status" value="1"/>
</dbReference>
<dbReference type="AlphaFoldDB" id="A0A1M5V4S1"/>
<dbReference type="PROSITE" id="PS50887">
    <property type="entry name" value="GGDEF"/>
    <property type="match status" value="1"/>
</dbReference>
<dbReference type="RefSeq" id="WP_072830870.1">
    <property type="nucleotide sequence ID" value="NZ_FQXP01000004.1"/>
</dbReference>
<dbReference type="CDD" id="cd00130">
    <property type="entry name" value="PAS"/>
    <property type="match status" value="1"/>
</dbReference>
<dbReference type="CDD" id="cd00077">
    <property type="entry name" value="HDc"/>
    <property type="match status" value="1"/>
</dbReference>